<gene>
    <name evidence="1" type="ORF">R3P38DRAFT_3231358</name>
</gene>
<sequence>MINLPSSAFRALRASKMLSRNIGWRLISEQVDNAVDKSEEVDLSPILSGGALRAITDGLYPHIDHEWEFEAAALAPLRQPFLQLRYSPAHGYRSGPPATDNVEQKEGTFTSRALRLNGRSPGDGRPTVTDRCDELRLL</sequence>
<dbReference type="AlphaFoldDB" id="A0AAV9ZKG0"/>
<name>A0AAV9ZKG0_9AGAR</name>
<reference evidence="1 2" key="1">
    <citation type="journal article" date="2024" name="J Genomics">
        <title>Draft genome sequencing and assembly of Favolaschia claudopus CIRM-BRFM 2984 isolated from oak limbs.</title>
        <authorList>
            <person name="Navarro D."/>
            <person name="Drula E."/>
            <person name="Chaduli D."/>
            <person name="Cazenave R."/>
            <person name="Ahrendt S."/>
            <person name="Wang J."/>
            <person name="Lipzen A."/>
            <person name="Daum C."/>
            <person name="Barry K."/>
            <person name="Grigoriev I.V."/>
            <person name="Favel A."/>
            <person name="Rosso M.N."/>
            <person name="Martin F."/>
        </authorList>
    </citation>
    <scope>NUCLEOTIDE SEQUENCE [LARGE SCALE GENOMIC DNA]</scope>
    <source>
        <strain evidence="1 2">CIRM-BRFM 2984</strain>
    </source>
</reference>
<evidence type="ECO:0000313" key="2">
    <source>
        <dbReference type="Proteomes" id="UP001362999"/>
    </source>
</evidence>
<accession>A0AAV9ZKG0</accession>
<organism evidence="1 2">
    <name type="scientific">Favolaschia claudopus</name>
    <dbReference type="NCBI Taxonomy" id="2862362"/>
    <lineage>
        <taxon>Eukaryota</taxon>
        <taxon>Fungi</taxon>
        <taxon>Dikarya</taxon>
        <taxon>Basidiomycota</taxon>
        <taxon>Agaricomycotina</taxon>
        <taxon>Agaricomycetes</taxon>
        <taxon>Agaricomycetidae</taxon>
        <taxon>Agaricales</taxon>
        <taxon>Marasmiineae</taxon>
        <taxon>Mycenaceae</taxon>
        <taxon>Favolaschia</taxon>
    </lineage>
</organism>
<dbReference type="EMBL" id="JAWWNJ010000135">
    <property type="protein sequence ID" value="KAK6984682.1"/>
    <property type="molecule type" value="Genomic_DNA"/>
</dbReference>
<keyword evidence="2" id="KW-1185">Reference proteome</keyword>
<comment type="caution">
    <text evidence="1">The sequence shown here is derived from an EMBL/GenBank/DDBJ whole genome shotgun (WGS) entry which is preliminary data.</text>
</comment>
<dbReference type="Proteomes" id="UP001362999">
    <property type="component" value="Unassembled WGS sequence"/>
</dbReference>
<evidence type="ECO:0000313" key="1">
    <source>
        <dbReference type="EMBL" id="KAK6984682.1"/>
    </source>
</evidence>
<proteinExistence type="predicted"/>
<protein>
    <submittedName>
        <fullName evidence="1">Uncharacterized protein</fullName>
    </submittedName>
</protein>